<dbReference type="OMA" id="FGWPEEY"/>
<dbReference type="AlphaFoldDB" id="B7G6R5"/>
<dbReference type="EMBL" id="CM000619">
    <property type="protein sequence ID" value="EEC45639.1"/>
    <property type="molecule type" value="Genomic_DNA"/>
</dbReference>
<dbReference type="PANTHER" id="PTHR32332">
    <property type="entry name" value="2-NITROPROPANE DIOXYGENASE"/>
    <property type="match status" value="1"/>
</dbReference>
<keyword evidence="5" id="KW-1185">Reference proteome</keyword>
<keyword evidence="1" id="KW-0285">Flavoprotein</keyword>
<dbReference type="CDD" id="cd04730">
    <property type="entry name" value="NPD_like"/>
    <property type="match status" value="1"/>
</dbReference>
<dbReference type="GO" id="GO:0018580">
    <property type="term" value="F:nitronate monooxygenase activity"/>
    <property type="evidence" value="ECO:0007669"/>
    <property type="project" value="InterPro"/>
</dbReference>
<dbReference type="InterPro" id="IPR013785">
    <property type="entry name" value="Aldolase_TIM"/>
</dbReference>
<evidence type="ECO:0000256" key="3">
    <source>
        <dbReference type="ARBA" id="ARBA00023002"/>
    </source>
</evidence>
<name>B7G6R5_PHATC</name>
<dbReference type="HOGENOM" id="CLU_038732_9_2_1"/>
<dbReference type="RefSeq" id="XP_002182903.1">
    <property type="nucleotide sequence ID" value="XM_002182867.1"/>
</dbReference>
<organism evidence="4 5">
    <name type="scientific">Phaeodactylum tricornutum (strain CCAP 1055/1)</name>
    <dbReference type="NCBI Taxonomy" id="556484"/>
    <lineage>
        <taxon>Eukaryota</taxon>
        <taxon>Sar</taxon>
        <taxon>Stramenopiles</taxon>
        <taxon>Ochrophyta</taxon>
        <taxon>Bacillariophyta</taxon>
        <taxon>Bacillariophyceae</taxon>
        <taxon>Bacillariophycidae</taxon>
        <taxon>Naviculales</taxon>
        <taxon>Phaeodactylaceae</taxon>
        <taxon>Phaeodactylum</taxon>
    </lineage>
</organism>
<dbReference type="InterPro" id="IPR004136">
    <property type="entry name" value="NMO"/>
</dbReference>
<accession>B7G6R5</accession>
<dbReference type="SUPFAM" id="SSF51412">
    <property type="entry name" value="Inosine monophosphate dehydrogenase (IMPDH)"/>
    <property type="match status" value="1"/>
</dbReference>
<reference evidence="5" key="2">
    <citation type="submission" date="2008-08" db="EMBL/GenBank/DDBJ databases">
        <authorList>
            <consortium name="Diatom Consortium"/>
            <person name="Grigoriev I."/>
            <person name="Grimwood J."/>
            <person name="Kuo A."/>
            <person name="Otillar R.P."/>
            <person name="Salamov A."/>
            <person name="Detter J.C."/>
            <person name="Lindquist E."/>
            <person name="Shapiro H."/>
            <person name="Lucas S."/>
            <person name="Glavina del Rio T."/>
            <person name="Pitluck S."/>
            <person name="Rokhsar D."/>
            <person name="Bowler C."/>
        </authorList>
    </citation>
    <scope>GENOME REANNOTATION</scope>
    <source>
        <strain evidence="5">CCAP 1055/1</strain>
    </source>
</reference>
<dbReference type="KEGG" id="pti:PHATRDRAFT_38755"/>
<evidence type="ECO:0000313" key="4">
    <source>
        <dbReference type="EMBL" id="EEC45639.1"/>
    </source>
</evidence>
<dbReference type="PANTHER" id="PTHR32332:SF20">
    <property type="entry name" value="2-NITROPROPANE DIOXYGENASE-LIKE PROTEIN"/>
    <property type="match status" value="1"/>
</dbReference>
<dbReference type="PaxDb" id="2850-Phatr38755"/>
<proteinExistence type="predicted"/>
<dbReference type="Gene3D" id="3.20.20.70">
    <property type="entry name" value="Aldolase class I"/>
    <property type="match status" value="1"/>
</dbReference>
<dbReference type="Proteomes" id="UP000000759">
    <property type="component" value="Chromosome 17"/>
</dbReference>
<dbReference type="eggNOG" id="ENOG502RHJM">
    <property type="taxonomic scope" value="Eukaryota"/>
</dbReference>
<evidence type="ECO:0000313" key="5">
    <source>
        <dbReference type="Proteomes" id="UP000000759"/>
    </source>
</evidence>
<sequence length="343" mass="36135">MGAPMAGVSGGKLAAATCQAGALGFIAAGHLMELESLEQELTAFRQEAPTSPLCIGFIGYSTFGTDEGWERYERVLRKHKPAVVQFFAPAIHTQQSTGRSNVDVAHHHAALVLAQVGSVQDGLAAANASVNGLIAQGSEAGGHGLRREMGSAGSTLARDLIRKVAQDIPVLLAGGIVDGYGVASALALGCDGVVLGTRLWASEEALGHESLKRALVDAESTDSVQRTTVFDQIQNTSSSIPWPEPFDSLGALRNETTAKWDGRMNELSEELSTGSQSTLCTIYREAQQEGNGQIAAVLCGEGVGAIDSIKSAYDIVKKINEESVGIVRRMPKMLLDNCGENRT</sequence>
<keyword evidence="3" id="KW-0560">Oxidoreductase</keyword>
<dbReference type="OrthoDB" id="10265891at2759"/>
<protein>
    <recommendedName>
        <fullName evidence="6">Nitronate monooxygenase domain-containing protein</fullName>
    </recommendedName>
</protein>
<evidence type="ECO:0008006" key="6">
    <source>
        <dbReference type="Google" id="ProtNLM"/>
    </source>
</evidence>
<evidence type="ECO:0000256" key="2">
    <source>
        <dbReference type="ARBA" id="ARBA00022643"/>
    </source>
</evidence>
<evidence type="ECO:0000256" key="1">
    <source>
        <dbReference type="ARBA" id="ARBA00022630"/>
    </source>
</evidence>
<dbReference type="Pfam" id="PF03060">
    <property type="entry name" value="NMO"/>
    <property type="match status" value="1"/>
</dbReference>
<gene>
    <name evidence="4" type="ORF">PHATRDRAFT_38755</name>
</gene>
<dbReference type="InParanoid" id="B7G6R5"/>
<keyword evidence="2" id="KW-0288">FMN</keyword>
<reference evidence="4 5" key="1">
    <citation type="journal article" date="2008" name="Nature">
        <title>The Phaeodactylum genome reveals the evolutionary history of diatom genomes.</title>
        <authorList>
            <person name="Bowler C."/>
            <person name="Allen A.E."/>
            <person name="Badger J.H."/>
            <person name="Grimwood J."/>
            <person name="Jabbari K."/>
            <person name="Kuo A."/>
            <person name="Maheswari U."/>
            <person name="Martens C."/>
            <person name="Maumus F."/>
            <person name="Otillar R.P."/>
            <person name="Rayko E."/>
            <person name="Salamov A."/>
            <person name="Vandepoele K."/>
            <person name="Beszteri B."/>
            <person name="Gruber A."/>
            <person name="Heijde M."/>
            <person name="Katinka M."/>
            <person name="Mock T."/>
            <person name="Valentin K."/>
            <person name="Verret F."/>
            <person name="Berges J.A."/>
            <person name="Brownlee C."/>
            <person name="Cadoret J.P."/>
            <person name="Chiovitti A."/>
            <person name="Choi C.J."/>
            <person name="Coesel S."/>
            <person name="De Martino A."/>
            <person name="Detter J.C."/>
            <person name="Durkin C."/>
            <person name="Falciatore A."/>
            <person name="Fournet J."/>
            <person name="Haruta M."/>
            <person name="Huysman M.J."/>
            <person name="Jenkins B.D."/>
            <person name="Jiroutova K."/>
            <person name="Jorgensen R.E."/>
            <person name="Joubert Y."/>
            <person name="Kaplan A."/>
            <person name="Kroger N."/>
            <person name="Kroth P.G."/>
            <person name="La Roche J."/>
            <person name="Lindquist E."/>
            <person name="Lommer M."/>
            <person name="Martin-Jezequel V."/>
            <person name="Lopez P.J."/>
            <person name="Lucas S."/>
            <person name="Mangogna M."/>
            <person name="McGinnis K."/>
            <person name="Medlin L.K."/>
            <person name="Montsant A."/>
            <person name="Oudot-Le Secq M.P."/>
            <person name="Napoli C."/>
            <person name="Obornik M."/>
            <person name="Parker M.S."/>
            <person name="Petit J.L."/>
            <person name="Porcel B.M."/>
            <person name="Poulsen N."/>
            <person name="Robison M."/>
            <person name="Rychlewski L."/>
            <person name="Rynearson T.A."/>
            <person name="Schmutz J."/>
            <person name="Shapiro H."/>
            <person name="Siaut M."/>
            <person name="Stanley M."/>
            <person name="Sussman M.R."/>
            <person name="Taylor A.R."/>
            <person name="Vardi A."/>
            <person name="von Dassow P."/>
            <person name="Vyverman W."/>
            <person name="Willis A."/>
            <person name="Wyrwicz L.S."/>
            <person name="Rokhsar D.S."/>
            <person name="Weissenbach J."/>
            <person name="Armbrust E.V."/>
            <person name="Green B.R."/>
            <person name="Van de Peer Y."/>
            <person name="Grigoriev I.V."/>
        </authorList>
    </citation>
    <scope>NUCLEOTIDE SEQUENCE [LARGE SCALE GENOMIC DNA]</scope>
    <source>
        <strain evidence="4 5">CCAP 1055/1</strain>
    </source>
</reference>
<dbReference type="GeneID" id="7203744"/>